<evidence type="ECO:0000256" key="1">
    <source>
        <dbReference type="SAM" id="MobiDB-lite"/>
    </source>
</evidence>
<feature type="compositionally biased region" description="Basic and acidic residues" evidence="1">
    <location>
        <begin position="1"/>
        <end position="13"/>
    </location>
</feature>
<dbReference type="AlphaFoldDB" id="A0A2J8Y0P0"/>
<dbReference type="PANTHER" id="PTHR13219:SF6">
    <property type="entry name" value="TRANSMEMBRANE PROTEIN 94"/>
    <property type="match status" value="1"/>
</dbReference>
<feature type="region of interest" description="Disordered" evidence="1">
    <location>
        <begin position="1"/>
        <end position="90"/>
    </location>
</feature>
<accession>A0A2J8Y0P0</accession>
<dbReference type="PANTHER" id="PTHR13219">
    <property type="entry name" value="TRANSMEMBRANE PROTEIN 94"/>
    <property type="match status" value="1"/>
</dbReference>
<sequence length="302" mass="33680">GKVEPPHSSHEDLTDGLSTRSFCHPEPHERDALLAGSLNNTTLHLSNEQERGDWPGEAPKPPEPYSHHKAHGRSKHPSGSNTQPGMESDPYEAEDFVCDYHLEMLSLSQDQQNPSCIQFDDSNWQLHLTSLKPLGLNVLLNLCNASVTERLCRFSDHLCNIALQESHSAVLPVHVPWGLCELARLIGFTPGAKELFKQENHLALYRLPSAETMKETSLGRLSCVTKRRPPLSHMISLFIKDTTTSTEQMLSHGTADVVLEACTDFWDGADIYPLSGSDRKKVLDFYQRACLSGYCSAFAYKP</sequence>
<proteinExistence type="predicted"/>
<comment type="caution">
    <text evidence="2">The sequence shown here is derived from an EMBL/GenBank/DDBJ whole genome shotgun (WGS) entry which is preliminary data.</text>
</comment>
<feature type="non-terminal residue" evidence="2">
    <location>
        <position position="1"/>
    </location>
</feature>
<feature type="compositionally biased region" description="Basic residues" evidence="1">
    <location>
        <begin position="67"/>
        <end position="76"/>
    </location>
</feature>
<reference evidence="2" key="1">
    <citation type="submission" date="2017-12" db="EMBL/GenBank/DDBJ databases">
        <title>High-resolution comparative analysis of great ape genomes.</title>
        <authorList>
            <person name="Pollen A."/>
            <person name="Hastie A."/>
            <person name="Hormozdiari F."/>
            <person name="Dougherty M."/>
            <person name="Liu R."/>
            <person name="Chaisson M."/>
            <person name="Hoppe E."/>
            <person name="Hill C."/>
            <person name="Pang A."/>
            <person name="Hillier L."/>
            <person name="Baker C."/>
            <person name="Armstrong J."/>
            <person name="Shendure J."/>
            <person name="Paten B."/>
            <person name="Wilson R."/>
            <person name="Chao H."/>
            <person name="Schneider V."/>
            <person name="Ventura M."/>
            <person name="Kronenberg Z."/>
            <person name="Murali S."/>
            <person name="Gordon D."/>
            <person name="Cantsilieris S."/>
            <person name="Munson K."/>
            <person name="Nelson B."/>
            <person name="Raja A."/>
            <person name="Underwood J."/>
            <person name="Diekhans M."/>
            <person name="Fiddes I."/>
            <person name="Haussler D."/>
            <person name="Eichler E."/>
        </authorList>
    </citation>
    <scope>NUCLEOTIDE SEQUENCE [LARGE SCALE GENOMIC DNA]</scope>
    <source>
        <strain evidence="2">Susie</strain>
    </source>
</reference>
<dbReference type="InterPro" id="IPR039720">
    <property type="entry name" value="TMEM94"/>
</dbReference>
<feature type="non-terminal residue" evidence="2">
    <location>
        <position position="302"/>
    </location>
</feature>
<gene>
    <name evidence="2" type="ORF">CR201_G0021377</name>
</gene>
<dbReference type="EMBL" id="NDHI03003284">
    <property type="protein sequence ID" value="PNJ87844.1"/>
    <property type="molecule type" value="Genomic_DNA"/>
</dbReference>
<feature type="compositionally biased region" description="Basic and acidic residues" evidence="1">
    <location>
        <begin position="23"/>
        <end position="32"/>
    </location>
</feature>
<name>A0A2J8Y0P0_PONAB</name>
<evidence type="ECO:0000313" key="2">
    <source>
        <dbReference type="EMBL" id="PNJ87844.1"/>
    </source>
</evidence>
<protein>
    <submittedName>
        <fullName evidence="2">TMEM94 isoform 21</fullName>
    </submittedName>
</protein>
<feature type="compositionally biased region" description="Polar residues" evidence="1">
    <location>
        <begin position="37"/>
        <end position="46"/>
    </location>
</feature>
<organism evidence="2">
    <name type="scientific">Pongo abelii</name>
    <name type="common">Sumatran orangutan</name>
    <name type="synonym">Pongo pygmaeus abelii</name>
    <dbReference type="NCBI Taxonomy" id="9601"/>
    <lineage>
        <taxon>Eukaryota</taxon>
        <taxon>Metazoa</taxon>
        <taxon>Chordata</taxon>
        <taxon>Craniata</taxon>
        <taxon>Vertebrata</taxon>
        <taxon>Euteleostomi</taxon>
        <taxon>Mammalia</taxon>
        <taxon>Eutheria</taxon>
        <taxon>Euarchontoglires</taxon>
        <taxon>Primates</taxon>
        <taxon>Haplorrhini</taxon>
        <taxon>Catarrhini</taxon>
        <taxon>Hominidae</taxon>
        <taxon>Pongo</taxon>
    </lineage>
</organism>